<dbReference type="AlphaFoldDB" id="A0A512DN40"/>
<keyword evidence="3 4" id="KW-0732">Signal</keyword>
<comment type="similarity">
    <text evidence="2">Belongs to the bacterial solute-binding protein 2 family.</text>
</comment>
<comment type="caution">
    <text evidence="6">The sequence shown here is derived from an EMBL/GenBank/DDBJ whole genome shotgun (WGS) entry which is preliminary data.</text>
</comment>
<protein>
    <submittedName>
        <fullName evidence="6">Sugar ABC transporter substrate-binding protein</fullName>
    </submittedName>
</protein>
<sequence>MQNPSKSRNRLIFAALAATLLFSFTADRNAAQASPESPVIALSNSYYGNTWRHQMVESFEEAAGQAKKDGKIQDFIVVNGDGTTNQQMSQMADLILRKVDVIAINAASETALNGTIQKACQAGIKVLAFDSIVSAPCAYTLGFDFAKYQGDMAREIAKRLNGKGNIIVVRGVKGSAPDNEMYNGQIEALKQFPEIKTVATVYGQATTSVAQSAVANVLPSLPHVDAVLGQGGGDDFGIAQAFEQYGGAYADAMPIISGGGSSNFIQWWSERRKKNGYSTISMNTTPGIGGAAFWLSYEIAKGAKPPQKMTMPVAVVDEKNLDEYLKMPSGTIVSPSFSQEWVQRMLLQSPAKQ</sequence>
<dbReference type="SUPFAM" id="SSF53822">
    <property type="entry name" value="Periplasmic binding protein-like I"/>
    <property type="match status" value="1"/>
</dbReference>
<name>A0A512DN40_9PROT</name>
<dbReference type="CDD" id="cd19997">
    <property type="entry name" value="PBP1_ABC_sugar_binding-like"/>
    <property type="match status" value="1"/>
</dbReference>
<gene>
    <name evidence="6" type="ORF">SAE02_20430</name>
</gene>
<evidence type="ECO:0000256" key="4">
    <source>
        <dbReference type="SAM" id="SignalP"/>
    </source>
</evidence>
<feature type="chain" id="PRO_5021779184" evidence="4">
    <location>
        <begin position="31"/>
        <end position="353"/>
    </location>
</feature>
<dbReference type="RefSeq" id="WP_052831461.1">
    <property type="nucleotide sequence ID" value="NZ_BJYZ01000007.1"/>
</dbReference>
<evidence type="ECO:0000256" key="1">
    <source>
        <dbReference type="ARBA" id="ARBA00004196"/>
    </source>
</evidence>
<comment type="subcellular location">
    <subcellularLocation>
        <location evidence="1">Cell envelope</location>
    </subcellularLocation>
</comment>
<reference evidence="6 7" key="1">
    <citation type="submission" date="2019-07" db="EMBL/GenBank/DDBJ databases">
        <title>Whole genome shotgun sequence of Skermanella aerolata NBRC 106429.</title>
        <authorList>
            <person name="Hosoyama A."/>
            <person name="Uohara A."/>
            <person name="Ohji S."/>
            <person name="Ichikawa N."/>
        </authorList>
    </citation>
    <scope>NUCLEOTIDE SEQUENCE [LARGE SCALE GENOMIC DNA]</scope>
    <source>
        <strain evidence="6 7">NBRC 106429</strain>
    </source>
</reference>
<keyword evidence="7" id="KW-1185">Reference proteome</keyword>
<proteinExistence type="inferred from homology"/>
<dbReference type="GO" id="GO:0030313">
    <property type="term" value="C:cell envelope"/>
    <property type="evidence" value="ECO:0007669"/>
    <property type="project" value="UniProtKB-SubCell"/>
</dbReference>
<dbReference type="InterPro" id="IPR028082">
    <property type="entry name" value="Peripla_BP_I"/>
</dbReference>
<evidence type="ECO:0000256" key="2">
    <source>
        <dbReference type="ARBA" id="ARBA00007639"/>
    </source>
</evidence>
<dbReference type="PANTHER" id="PTHR46847">
    <property type="entry name" value="D-ALLOSE-BINDING PERIPLASMIC PROTEIN-RELATED"/>
    <property type="match status" value="1"/>
</dbReference>
<evidence type="ECO:0000256" key="3">
    <source>
        <dbReference type="ARBA" id="ARBA00022729"/>
    </source>
</evidence>
<dbReference type="Proteomes" id="UP000321523">
    <property type="component" value="Unassembled WGS sequence"/>
</dbReference>
<dbReference type="InterPro" id="IPR025997">
    <property type="entry name" value="SBP_2_dom"/>
</dbReference>
<dbReference type="GO" id="GO:0030246">
    <property type="term" value="F:carbohydrate binding"/>
    <property type="evidence" value="ECO:0007669"/>
    <property type="project" value="UniProtKB-ARBA"/>
</dbReference>
<dbReference type="EMBL" id="BJYZ01000007">
    <property type="protein sequence ID" value="GEO37895.1"/>
    <property type="molecule type" value="Genomic_DNA"/>
</dbReference>
<organism evidence="6 7">
    <name type="scientific">Skermanella aerolata</name>
    <dbReference type="NCBI Taxonomy" id="393310"/>
    <lineage>
        <taxon>Bacteria</taxon>
        <taxon>Pseudomonadati</taxon>
        <taxon>Pseudomonadota</taxon>
        <taxon>Alphaproteobacteria</taxon>
        <taxon>Rhodospirillales</taxon>
        <taxon>Azospirillaceae</taxon>
        <taxon>Skermanella</taxon>
    </lineage>
</organism>
<feature type="domain" description="Periplasmic binding protein" evidence="5">
    <location>
        <begin position="40"/>
        <end position="303"/>
    </location>
</feature>
<evidence type="ECO:0000313" key="6">
    <source>
        <dbReference type="EMBL" id="GEO37895.1"/>
    </source>
</evidence>
<feature type="signal peptide" evidence="4">
    <location>
        <begin position="1"/>
        <end position="30"/>
    </location>
</feature>
<dbReference type="Gene3D" id="3.40.50.2300">
    <property type="match status" value="2"/>
</dbReference>
<evidence type="ECO:0000259" key="5">
    <source>
        <dbReference type="Pfam" id="PF13407"/>
    </source>
</evidence>
<dbReference type="Pfam" id="PF13407">
    <property type="entry name" value="Peripla_BP_4"/>
    <property type="match status" value="1"/>
</dbReference>
<accession>A0A512DN40</accession>
<evidence type="ECO:0000313" key="7">
    <source>
        <dbReference type="Proteomes" id="UP000321523"/>
    </source>
</evidence>
<dbReference type="PANTHER" id="PTHR46847:SF1">
    <property type="entry name" value="D-ALLOSE-BINDING PERIPLASMIC PROTEIN-RELATED"/>
    <property type="match status" value="1"/>
</dbReference>